<dbReference type="Gene3D" id="1.20.5.620">
    <property type="entry name" value="F1F0 ATP synthase subunit B, membrane domain"/>
    <property type="match status" value="1"/>
</dbReference>
<dbReference type="InterPro" id="IPR028987">
    <property type="entry name" value="ATP_synth_B-like_membr_sf"/>
</dbReference>
<gene>
    <name evidence="15" type="primary">atpF</name>
    <name evidence="18" type="ORF">B0I18_104235</name>
</gene>
<dbReference type="SUPFAM" id="SSF81573">
    <property type="entry name" value="F1F0 ATP synthase subunit B, membrane domain"/>
    <property type="match status" value="1"/>
</dbReference>
<dbReference type="GO" id="GO:0045259">
    <property type="term" value="C:proton-transporting ATP synthase complex"/>
    <property type="evidence" value="ECO:0007669"/>
    <property type="project" value="UniProtKB-KW"/>
</dbReference>
<dbReference type="InterPro" id="IPR002146">
    <property type="entry name" value="ATP_synth_b/b'su_bac/chlpt"/>
</dbReference>
<evidence type="ECO:0000313" key="18">
    <source>
        <dbReference type="EMBL" id="PSK92137.1"/>
    </source>
</evidence>
<keyword evidence="10 15" id="KW-0066">ATP synthesis</keyword>
<reference evidence="18 19" key="1">
    <citation type="submission" date="2018-03" db="EMBL/GenBank/DDBJ databases">
        <title>Genomic Encyclopedia of Type Strains, Phase III (KMG-III): the genomes of soil and plant-associated and newly described type strains.</title>
        <authorList>
            <person name="Whitman W."/>
        </authorList>
    </citation>
    <scope>NUCLEOTIDE SEQUENCE [LARGE SCALE GENOMIC DNA]</scope>
    <source>
        <strain evidence="18 19">CGMCC 1.12700</strain>
    </source>
</reference>
<evidence type="ECO:0000256" key="2">
    <source>
        <dbReference type="ARBA" id="ARBA00022448"/>
    </source>
</evidence>
<evidence type="ECO:0000313" key="19">
    <source>
        <dbReference type="Proteomes" id="UP000240572"/>
    </source>
</evidence>
<evidence type="ECO:0000256" key="16">
    <source>
        <dbReference type="RuleBase" id="RU003848"/>
    </source>
</evidence>
<comment type="subunit">
    <text evidence="15">F-type ATPases have 2 components, F(1) - the catalytic core - and F(0) - the membrane proton channel. F(1) has five subunits: alpha(3), beta(3), gamma(1), delta(1), epsilon(1). F(0) has three main subunits: a(1), b(2) and c(10-14). The alpha and beta chains form an alternating ring which encloses part of the gamma chain. F(1) is attached to F(0) by a central stalk formed by the gamma and epsilon chains, while a peripheral stalk is formed by the delta and b chains.</text>
</comment>
<evidence type="ECO:0000256" key="10">
    <source>
        <dbReference type="ARBA" id="ARBA00023310"/>
    </source>
</evidence>
<evidence type="ECO:0000256" key="15">
    <source>
        <dbReference type="HAMAP-Rule" id="MF_01398"/>
    </source>
</evidence>
<name>A0A2P8D4J0_9BACT</name>
<dbReference type="GO" id="GO:0005886">
    <property type="term" value="C:plasma membrane"/>
    <property type="evidence" value="ECO:0007669"/>
    <property type="project" value="UniProtKB-SubCell"/>
</dbReference>
<keyword evidence="19" id="KW-1185">Reference proteome</keyword>
<dbReference type="InterPro" id="IPR005864">
    <property type="entry name" value="ATP_synth_F0_bsu_bac"/>
</dbReference>
<organism evidence="18 19">
    <name type="scientific">Taibaiella chishuiensis</name>
    <dbReference type="NCBI Taxonomy" id="1434707"/>
    <lineage>
        <taxon>Bacteria</taxon>
        <taxon>Pseudomonadati</taxon>
        <taxon>Bacteroidota</taxon>
        <taxon>Chitinophagia</taxon>
        <taxon>Chitinophagales</taxon>
        <taxon>Chitinophagaceae</taxon>
        <taxon>Taibaiella</taxon>
    </lineage>
</organism>
<evidence type="ECO:0000256" key="17">
    <source>
        <dbReference type="SAM" id="Coils"/>
    </source>
</evidence>
<proteinExistence type="inferred from homology"/>
<keyword evidence="3 15" id="KW-1003">Cell membrane</keyword>
<keyword evidence="2 15" id="KW-0813">Transport</keyword>
<dbReference type="Proteomes" id="UP000240572">
    <property type="component" value="Unassembled WGS sequence"/>
</dbReference>
<dbReference type="AlphaFoldDB" id="A0A2P8D4J0"/>
<dbReference type="InterPro" id="IPR050059">
    <property type="entry name" value="ATP_synthase_B_chain"/>
</dbReference>
<comment type="subunit">
    <text evidence="13">F-type ATPases have 2 components, F(1) - the catalytic core - and F(0) - the membrane proton channel. F(1) has five subunits: alpha(3), beta(3), gamma(1), delta(1), epsilon(1). F(0) has four main subunits: a(1), b(2) and c(10-14). The alpha and beta chains form an alternating ring which encloses part of the gamma chain. F(1) is attached to F(0) by a central stalk formed by the gamma and epsilon chains, while a peripheral stalk is formed by the delta and b chains.</text>
</comment>
<evidence type="ECO:0000256" key="7">
    <source>
        <dbReference type="ARBA" id="ARBA00022989"/>
    </source>
</evidence>
<evidence type="ECO:0000256" key="6">
    <source>
        <dbReference type="ARBA" id="ARBA00022781"/>
    </source>
</evidence>
<dbReference type="HAMAP" id="MF_01398">
    <property type="entry name" value="ATP_synth_b_bprime"/>
    <property type="match status" value="1"/>
</dbReference>
<keyword evidence="4 15" id="KW-0138">CF(0)</keyword>
<dbReference type="EMBL" id="PYGD01000004">
    <property type="protein sequence ID" value="PSK92137.1"/>
    <property type="molecule type" value="Genomic_DNA"/>
</dbReference>
<feature type="transmembrane region" description="Helical" evidence="15">
    <location>
        <begin position="29"/>
        <end position="51"/>
    </location>
</feature>
<evidence type="ECO:0000256" key="12">
    <source>
        <dbReference type="ARBA" id="ARBA00025614"/>
    </source>
</evidence>
<dbReference type="GO" id="GO:0012505">
    <property type="term" value="C:endomembrane system"/>
    <property type="evidence" value="ECO:0007669"/>
    <property type="project" value="UniProtKB-SubCell"/>
</dbReference>
<accession>A0A2P8D4J0</accession>
<comment type="function">
    <text evidence="12">Component of the F(0) channel, it forms part of the peripheral stalk, linking F(1) to F(0). The b'-subunit is a diverged and duplicated form of b found in plants and photosynthetic bacteria.</text>
</comment>
<evidence type="ECO:0000256" key="5">
    <source>
        <dbReference type="ARBA" id="ARBA00022692"/>
    </source>
</evidence>
<evidence type="ECO:0000256" key="3">
    <source>
        <dbReference type="ARBA" id="ARBA00022475"/>
    </source>
</evidence>
<keyword evidence="6 15" id="KW-0375">Hydrogen ion transport</keyword>
<evidence type="ECO:0000256" key="1">
    <source>
        <dbReference type="ARBA" id="ARBA00005513"/>
    </source>
</evidence>
<dbReference type="CDD" id="cd06503">
    <property type="entry name" value="ATP-synt_Fo_b"/>
    <property type="match status" value="1"/>
</dbReference>
<evidence type="ECO:0000256" key="11">
    <source>
        <dbReference type="ARBA" id="ARBA00025198"/>
    </source>
</evidence>
<dbReference type="NCBIfam" id="TIGR01144">
    <property type="entry name" value="ATP_synt_b"/>
    <property type="match status" value="1"/>
</dbReference>
<dbReference type="Pfam" id="PF00430">
    <property type="entry name" value="ATP-synt_B"/>
    <property type="match status" value="1"/>
</dbReference>
<comment type="subcellular location">
    <subcellularLocation>
        <location evidence="15">Cell membrane</location>
        <topology evidence="15">Single-pass membrane protein</topology>
    </subcellularLocation>
    <subcellularLocation>
        <location evidence="14">Endomembrane system</location>
        <topology evidence="14">Single-pass membrane protein</topology>
    </subcellularLocation>
</comment>
<evidence type="ECO:0000256" key="8">
    <source>
        <dbReference type="ARBA" id="ARBA00023065"/>
    </source>
</evidence>
<sequence>MRPTQRAEGAINTYKNQLLKLHNYFSMDLLIPDFGLFFWTLLAFLLVLFILKKFAWKPIVNMLQERETGIANSIAAAEKVKEEMKQMQAQNETLLIQAREERTAMLKEAKETKDKMINEAKDQAKVEANRIMDDTRAQIERQKNAALTEVKNEIGKLAVEVAEKILRKQLASQEAQTDYVKMLADEIKLN</sequence>
<keyword evidence="9 15" id="KW-0472">Membrane</keyword>
<keyword evidence="7 15" id="KW-1133">Transmembrane helix</keyword>
<dbReference type="PANTHER" id="PTHR33445:SF1">
    <property type="entry name" value="ATP SYNTHASE SUBUNIT B"/>
    <property type="match status" value="1"/>
</dbReference>
<comment type="caution">
    <text evidence="18">The sequence shown here is derived from an EMBL/GenBank/DDBJ whole genome shotgun (WGS) entry which is preliminary data.</text>
</comment>
<dbReference type="GO" id="GO:0046933">
    <property type="term" value="F:proton-transporting ATP synthase activity, rotational mechanism"/>
    <property type="evidence" value="ECO:0007669"/>
    <property type="project" value="UniProtKB-UniRule"/>
</dbReference>
<comment type="function">
    <text evidence="11 15">F(1)F(0) ATP synthase produces ATP from ADP in the presence of a proton or sodium gradient. F-type ATPases consist of two structural domains, F(1) containing the extramembraneous catalytic core and F(0) containing the membrane proton channel, linked together by a central stalk and a peripheral stalk. During catalysis, ATP synthesis in the catalytic domain of F(1) is coupled via a rotary mechanism of the central stalk subunits to proton translocation.</text>
</comment>
<dbReference type="RefSeq" id="WP_245882093.1">
    <property type="nucleotide sequence ID" value="NZ_PYGD01000004.1"/>
</dbReference>
<keyword evidence="5 15" id="KW-0812">Transmembrane</keyword>
<evidence type="ECO:0000256" key="13">
    <source>
        <dbReference type="ARBA" id="ARBA00026054"/>
    </source>
</evidence>
<dbReference type="PANTHER" id="PTHR33445">
    <property type="entry name" value="ATP SYNTHASE SUBUNIT B', CHLOROPLASTIC"/>
    <property type="match status" value="1"/>
</dbReference>
<dbReference type="GO" id="GO:0046961">
    <property type="term" value="F:proton-transporting ATPase activity, rotational mechanism"/>
    <property type="evidence" value="ECO:0007669"/>
    <property type="project" value="TreeGrafter"/>
</dbReference>
<keyword evidence="17" id="KW-0175">Coiled coil</keyword>
<evidence type="ECO:0000256" key="4">
    <source>
        <dbReference type="ARBA" id="ARBA00022547"/>
    </source>
</evidence>
<protein>
    <recommendedName>
        <fullName evidence="15">ATP synthase subunit b</fullName>
    </recommendedName>
    <alternativeName>
        <fullName evidence="15">ATP synthase F(0) sector subunit b</fullName>
    </alternativeName>
    <alternativeName>
        <fullName evidence="15">ATPase subunit I</fullName>
    </alternativeName>
    <alternativeName>
        <fullName evidence="15">F-type ATPase subunit b</fullName>
        <shortName evidence="15">F-ATPase subunit b</shortName>
    </alternativeName>
</protein>
<feature type="coiled-coil region" evidence="17">
    <location>
        <begin position="70"/>
        <end position="145"/>
    </location>
</feature>
<comment type="similarity">
    <text evidence="1 15 16">Belongs to the ATPase B chain family.</text>
</comment>
<evidence type="ECO:0000256" key="14">
    <source>
        <dbReference type="ARBA" id="ARBA00037847"/>
    </source>
</evidence>
<evidence type="ECO:0000256" key="9">
    <source>
        <dbReference type="ARBA" id="ARBA00023136"/>
    </source>
</evidence>
<keyword evidence="8 15" id="KW-0406">Ion transport</keyword>